<protein>
    <submittedName>
        <fullName evidence="7">Glycosyltransferase</fullName>
        <ecNumber evidence="7">2.4.-.-</ecNumber>
    </submittedName>
</protein>
<dbReference type="InterPro" id="IPR029044">
    <property type="entry name" value="Nucleotide-diphossugar_trans"/>
</dbReference>
<evidence type="ECO:0000256" key="1">
    <source>
        <dbReference type="ARBA" id="ARBA00004236"/>
    </source>
</evidence>
<dbReference type="EC" id="2.4.-.-" evidence="7"/>
<reference evidence="7" key="1">
    <citation type="journal article" date="2023" name="Comput. Struct. Biotechnol. J.">
        <title>Discovery of a novel marine Bacteroidetes with a rich repertoire of carbohydrate-active enzymes.</title>
        <authorList>
            <person name="Chen B."/>
            <person name="Liu G."/>
            <person name="Chen Q."/>
            <person name="Wang H."/>
            <person name="Liu L."/>
            <person name="Tang K."/>
        </authorList>
    </citation>
    <scope>NUCLEOTIDE SEQUENCE</scope>
    <source>
        <strain evidence="7">TK19036</strain>
    </source>
</reference>
<dbReference type="AlphaFoldDB" id="A0AA49JEQ6"/>
<keyword evidence="4 7" id="KW-0808">Transferase</keyword>
<organism evidence="7">
    <name type="scientific">Roseihalotalea indica</name>
    <dbReference type="NCBI Taxonomy" id="2867963"/>
    <lineage>
        <taxon>Bacteria</taxon>
        <taxon>Pseudomonadati</taxon>
        <taxon>Bacteroidota</taxon>
        <taxon>Cytophagia</taxon>
        <taxon>Cytophagales</taxon>
        <taxon>Catalimonadaceae</taxon>
        <taxon>Roseihalotalea</taxon>
    </lineage>
</organism>
<dbReference type="SUPFAM" id="SSF53448">
    <property type="entry name" value="Nucleotide-diphospho-sugar transferases"/>
    <property type="match status" value="1"/>
</dbReference>
<accession>A0AA49JEQ6</accession>
<evidence type="ECO:0000256" key="5">
    <source>
        <dbReference type="ARBA" id="ARBA00023136"/>
    </source>
</evidence>
<comment type="subcellular location">
    <subcellularLocation>
        <location evidence="1">Cell membrane</location>
    </subcellularLocation>
</comment>
<name>A0AA49JEQ6_9BACT</name>
<reference evidence="7" key="2">
    <citation type="journal article" date="2024" name="Antonie Van Leeuwenhoek">
        <title>Roseihalotalea indica gen. nov., sp. nov., a halophilic Bacteroidetes from mesopelagic Southwest Indian Ocean with higher carbohydrate metabolic potential.</title>
        <authorList>
            <person name="Chen B."/>
            <person name="Zhang M."/>
            <person name="Lin D."/>
            <person name="Ye J."/>
            <person name="Tang K."/>
        </authorList>
    </citation>
    <scope>NUCLEOTIDE SEQUENCE</scope>
    <source>
        <strain evidence="7">TK19036</strain>
    </source>
</reference>
<evidence type="ECO:0000259" key="6">
    <source>
        <dbReference type="Pfam" id="PF00535"/>
    </source>
</evidence>
<dbReference type="InterPro" id="IPR001173">
    <property type="entry name" value="Glyco_trans_2-like"/>
</dbReference>
<evidence type="ECO:0000256" key="2">
    <source>
        <dbReference type="ARBA" id="ARBA00022475"/>
    </source>
</evidence>
<dbReference type="PANTHER" id="PTHR43646">
    <property type="entry name" value="GLYCOSYLTRANSFERASE"/>
    <property type="match status" value="1"/>
</dbReference>
<feature type="domain" description="Glycosyltransferase 2-like" evidence="6">
    <location>
        <begin position="36"/>
        <end position="194"/>
    </location>
</feature>
<keyword evidence="3 7" id="KW-0328">Glycosyltransferase</keyword>
<dbReference type="EMBL" id="CP120682">
    <property type="protein sequence ID" value="WKN34180.1"/>
    <property type="molecule type" value="Genomic_DNA"/>
</dbReference>
<dbReference type="PANTHER" id="PTHR43646:SF2">
    <property type="entry name" value="GLYCOSYLTRANSFERASE 2-LIKE DOMAIN-CONTAINING PROTEIN"/>
    <property type="match status" value="1"/>
</dbReference>
<gene>
    <name evidence="7" type="ORF">K4G66_17520</name>
</gene>
<evidence type="ECO:0000313" key="7">
    <source>
        <dbReference type="EMBL" id="WKN34180.1"/>
    </source>
</evidence>
<proteinExistence type="predicted"/>
<dbReference type="Gene3D" id="3.90.550.10">
    <property type="entry name" value="Spore Coat Polysaccharide Biosynthesis Protein SpsA, Chain A"/>
    <property type="match status" value="1"/>
</dbReference>
<evidence type="ECO:0000256" key="3">
    <source>
        <dbReference type="ARBA" id="ARBA00022676"/>
    </source>
</evidence>
<keyword evidence="5" id="KW-0472">Membrane</keyword>
<dbReference type="GO" id="GO:0005886">
    <property type="term" value="C:plasma membrane"/>
    <property type="evidence" value="ECO:0007669"/>
    <property type="project" value="UniProtKB-SubCell"/>
</dbReference>
<keyword evidence="2" id="KW-1003">Cell membrane</keyword>
<dbReference type="GO" id="GO:0016757">
    <property type="term" value="F:glycosyltransferase activity"/>
    <property type="evidence" value="ECO:0007669"/>
    <property type="project" value="UniProtKB-KW"/>
</dbReference>
<evidence type="ECO:0000256" key="4">
    <source>
        <dbReference type="ARBA" id="ARBA00022679"/>
    </source>
</evidence>
<dbReference type="Pfam" id="PF00535">
    <property type="entry name" value="Glycos_transf_2"/>
    <property type="match status" value="1"/>
</dbReference>
<sequence>MSHQDIQQISQVYFKRFKSHPPQLSAPIAPDTKIIIIIPCYNEPDIITTLRSLAQNNPPRYPVEVLIVINAGLQDAPQVYQQNQQTQQQVTQWIEEEQPHFLHCHTIYVDDLPKKHAGVGLARKIGMDEALYRFSTIAYDGFIMNLDADCRVAANYLTALEEAWLTQTLHTCTVHFEHDLETITNANLREGIVYYELFLRYYINGLCYANFPFAFHTVGSCMGARASTYALCGGMNRRKAGEDFYFLHKIAPLGEIVQVRNTTVYPSARLSDRVPFGTGKAQQEWLDQSDRHRFLYHPQIFEELHLFLEAVPAWYEASWNWDKIQTQPLPDIMREFLRDQDFAQVWNNLQSSTRSWTAFRKRFFAWLDGFRVLKYVHYARENGYKSLPAEEAGFTLLQKLRILNSDEELTAEELLEKFRGSDRQGY</sequence>